<proteinExistence type="inferred from homology"/>
<dbReference type="EMBL" id="DRXW01000197">
    <property type="protein sequence ID" value="HHR33925.1"/>
    <property type="molecule type" value="Genomic_DNA"/>
</dbReference>
<dbReference type="GO" id="GO:0055085">
    <property type="term" value="P:transmembrane transport"/>
    <property type="evidence" value="ECO:0007669"/>
    <property type="project" value="InterPro"/>
</dbReference>
<dbReference type="CDD" id="cd06261">
    <property type="entry name" value="TM_PBP2"/>
    <property type="match status" value="1"/>
</dbReference>
<evidence type="ECO:0000256" key="6">
    <source>
        <dbReference type="ARBA" id="ARBA00023136"/>
    </source>
</evidence>
<evidence type="ECO:0000256" key="2">
    <source>
        <dbReference type="ARBA" id="ARBA00022448"/>
    </source>
</evidence>
<keyword evidence="4 7" id="KW-0812">Transmembrane</keyword>
<feature type="transmembrane region" description="Helical" evidence="7">
    <location>
        <begin position="151"/>
        <end position="169"/>
    </location>
</feature>
<feature type="transmembrane region" description="Helical" evidence="7">
    <location>
        <begin position="123"/>
        <end position="139"/>
    </location>
</feature>
<dbReference type="InterPro" id="IPR000515">
    <property type="entry name" value="MetI-like"/>
</dbReference>
<feature type="transmembrane region" description="Helical" evidence="7">
    <location>
        <begin position="67"/>
        <end position="88"/>
    </location>
</feature>
<keyword evidence="3" id="KW-1003">Cell membrane</keyword>
<gene>
    <name evidence="9" type="ORF">ENM46_03145</name>
</gene>
<dbReference type="AlphaFoldDB" id="A0A7C5U4M8"/>
<feature type="domain" description="ABC transmembrane type-1" evidence="8">
    <location>
        <begin position="197"/>
        <end position="412"/>
    </location>
</feature>
<dbReference type="Pfam" id="PF00528">
    <property type="entry name" value="BPD_transp_1"/>
    <property type="match status" value="1"/>
</dbReference>
<feature type="transmembrane region" description="Helical" evidence="7">
    <location>
        <begin position="368"/>
        <end position="386"/>
    </location>
</feature>
<accession>A0A7C5U4M8</accession>
<dbReference type="InterPro" id="IPR035906">
    <property type="entry name" value="MetI-like_sf"/>
</dbReference>
<dbReference type="PANTHER" id="PTHR30193">
    <property type="entry name" value="ABC TRANSPORTER PERMEASE PROTEIN"/>
    <property type="match status" value="1"/>
</dbReference>
<feature type="transmembrane region" description="Helical" evidence="7">
    <location>
        <begin position="234"/>
        <end position="254"/>
    </location>
</feature>
<evidence type="ECO:0000313" key="9">
    <source>
        <dbReference type="EMBL" id="HHR33925.1"/>
    </source>
</evidence>
<dbReference type="SUPFAM" id="SSF161098">
    <property type="entry name" value="MetI-like"/>
    <property type="match status" value="1"/>
</dbReference>
<dbReference type="Gene3D" id="1.10.3720.10">
    <property type="entry name" value="MetI-like"/>
    <property type="match status" value="2"/>
</dbReference>
<protein>
    <submittedName>
        <fullName evidence="9">Sugar ABC transporter permease</fullName>
    </submittedName>
</protein>
<feature type="transmembrane region" description="Helical" evidence="7">
    <location>
        <begin position="393"/>
        <end position="413"/>
    </location>
</feature>
<evidence type="ECO:0000256" key="5">
    <source>
        <dbReference type="ARBA" id="ARBA00022989"/>
    </source>
</evidence>
<keyword evidence="2 7" id="KW-0813">Transport</keyword>
<dbReference type="PROSITE" id="PS50928">
    <property type="entry name" value="ABC_TM1"/>
    <property type="match status" value="1"/>
</dbReference>
<evidence type="ECO:0000259" key="8">
    <source>
        <dbReference type="PROSITE" id="PS50928"/>
    </source>
</evidence>
<evidence type="ECO:0000256" key="3">
    <source>
        <dbReference type="ARBA" id="ARBA00022475"/>
    </source>
</evidence>
<dbReference type="GO" id="GO:0005886">
    <property type="term" value="C:plasma membrane"/>
    <property type="evidence" value="ECO:0007669"/>
    <property type="project" value="UniProtKB-SubCell"/>
</dbReference>
<dbReference type="PANTHER" id="PTHR30193:SF37">
    <property type="entry name" value="INNER MEMBRANE ABC TRANSPORTER PERMEASE PROTEIN YCJO"/>
    <property type="match status" value="1"/>
</dbReference>
<comment type="subcellular location">
    <subcellularLocation>
        <location evidence="1 7">Cell membrane</location>
        <topology evidence="1 7">Multi-pass membrane protein</topology>
    </subcellularLocation>
</comment>
<evidence type="ECO:0000256" key="7">
    <source>
        <dbReference type="RuleBase" id="RU363032"/>
    </source>
</evidence>
<name>A0A7C5U4M8_9BACT</name>
<feature type="transmembrane region" description="Helical" evidence="7">
    <location>
        <begin position="7"/>
        <end position="31"/>
    </location>
</feature>
<dbReference type="InterPro" id="IPR051393">
    <property type="entry name" value="ABC_transporter_permease"/>
</dbReference>
<evidence type="ECO:0000256" key="4">
    <source>
        <dbReference type="ARBA" id="ARBA00022692"/>
    </source>
</evidence>
<comment type="caution">
    <text evidence="9">The sequence shown here is derived from an EMBL/GenBank/DDBJ whole genome shotgun (WGS) entry which is preliminary data.</text>
</comment>
<evidence type="ECO:0000256" key="1">
    <source>
        <dbReference type="ARBA" id="ARBA00004651"/>
    </source>
</evidence>
<keyword evidence="5 7" id="KW-1133">Transmembrane helix</keyword>
<sequence length="424" mass="48853">MLAYLFLLPALVVLSIFTFWPIGFSFVLSFFKWDFRNMKNPYFYGFGNYKEILKFDYPVKFPFHIGFLYSLMYIALAALTIFTIFSFINILRKKQFERGFLLALVPMVIYFFLNSSVKPSLAIILNVVFYLSIFLILKFKLIDNKLIKEHAWISAIVGIVSYILFEFQFSAGYNGAKYGIIDYLMDASEKNLFFKALVNTTYYVVLTVPIGLTLALLIALLLNNEIKFKSFFRTAFFIPFVTSSVAVGLIWKWIYNDDVGLLNYLLSTMGLQPVKWLKDAKWTIPTVSIVSIWKSVGYNAMIFLAGLQNIDTFYYEAADVDGANSMQKFLKITWPLLSPTTFFLLIVSVIGAFKVFQEVFILYDGLPGPYGNSGMTMVYYVFDLFYRQQRMGIASAAAYLLFIVILIFTFIQYRVGDKVVEYVS</sequence>
<reference evidence="9" key="1">
    <citation type="journal article" date="2020" name="mSystems">
        <title>Genome- and Community-Level Interaction Insights into Carbon Utilization and Element Cycling Functions of Hydrothermarchaeota in Hydrothermal Sediment.</title>
        <authorList>
            <person name="Zhou Z."/>
            <person name="Liu Y."/>
            <person name="Xu W."/>
            <person name="Pan J."/>
            <person name="Luo Z.H."/>
            <person name="Li M."/>
        </authorList>
    </citation>
    <scope>NUCLEOTIDE SEQUENCE [LARGE SCALE GENOMIC DNA]</scope>
    <source>
        <strain evidence="9">SpSt-1088</strain>
    </source>
</reference>
<keyword evidence="6 7" id="KW-0472">Membrane</keyword>
<feature type="transmembrane region" description="Helical" evidence="7">
    <location>
        <begin position="100"/>
        <end position="117"/>
    </location>
</feature>
<organism evidence="9">
    <name type="scientific">Fervidobacterium nodosum</name>
    <dbReference type="NCBI Taxonomy" id="2424"/>
    <lineage>
        <taxon>Bacteria</taxon>
        <taxon>Thermotogati</taxon>
        <taxon>Thermotogota</taxon>
        <taxon>Thermotogae</taxon>
        <taxon>Thermotogales</taxon>
        <taxon>Fervidobacteriaceae</taxon>
        <taxon>Fervidobacterium</taxon>
    </lineage>
</organism>
<feature type="transmembrane region" description="Helical" evidence="7">
    <location>
        <begin position="336"/>
        <end position="356"/>
    </location>
</feature>
<comment type="similarity">
    <text evidence="7">Belongs to the binding-protein-dependent transport system permease family.</text>
</comment>
<feature type="transmembrane region" description="Helical" evidence="7">
    <location>
        <begin position="202"/>
        <end position="222"/>
    </location>
</feature>